<accession>A0AA35XK90</accession>
<keyword evidence="4" id="KW-1185">Reference proteome</keyword>
<feature type="signal peptide" evidence="2">
    <location>
        <begin position="1"/>
        <end position="26"/>
    </location>
</feature>
<feature type="non-terminal residue" evidence="3">
    <location>
        <position position="1"/>
    </location>
</feature>
<feature type="region of interest" description="Disordered" evidence="1">
    <location>
        <begin position="23"/>
        <end position="68"/>
    </location>
</feature>
<reference evidence="3" key="1">
    <citation type="submission" date="2023-03" db="EMBL/GenBank/DDBJ databases">
        <authorList>
            <person name="Steffen K."/>
            <person name="Cardenas P."/>
        </authorList>
    </citation>
    <scope>NUCLEOTIDE SEQUENCE</scope>
</reference>
<feature type="compositionally biased region" description="Low complexity" evidence="1">
    <location>
        <begin position="23"/>
        <end position="41"/>
    </location>
</feature>
<dbReference type="Proteomes" id="UP001174909">
    <property type="component" value="Unassembled WGS sequence"/>
</dbReference>
<evidence type="ECO:0000256" key="1">
    <source>
        <dbReference type="SAM" id="MobiDB-lite"/>
    </source>
</evidence>
<gene>
    <name evidence="3" type="ORF">GBAR_LOCUS30411</name>
</gene>
<protein>
    <submittedName>
        <fullName evidence="3">Uncharacterized protein</fullName>
    </submittedName>
</protein>
<dbReference type="AlphaFoldDB" id="A0AA35XK90"/>
<proteinExistence type="predicted"/>
<comment type="caution">
    <text evidence="3">The sequence shown here is derived from an EMBL/GenBank/DDBJ whole genome shotgun (WGS) entry which is preliminary data.</text>
</comment>
<dbReference type="EMBL" id="CASHTH010004301">
    <property type="protein sequence ID" value="CAI8055766.1"/>
    <property type="molecule type" value="Genomic_DNA"/>
</dbReference>
<feature type="chain" id="PRO_5041362685" evidence="2">
    <location>
        <begin position="27"/>
        <end position="68"/>
    </location>
</feature>
<evidence type="ECO:0000313" key="3">
    <source>
        <dbReference type="EMBL" id="CAI8055766.1"/>
    </source>
</evidence>
<keyword evidence="2" id="KW-0732">Signal</keyword>
<evidence type="ECO:0000313" key="4">
    <source>
        <dbReference type="Proteomes" id="UP001174909"/>
    </source>
</evidence>
<evidence type="ECO:0000256" key="2">
    <source>
        <dbReference type="SAM" id="SignalP"/>
    </source>
</evidence>
<sequence>LRAVVGTFCSTTLAVLFLLSHSSSRATPATSRPSSRTTATPAPIPGPNDDDLEDRESGEMCLEEVWAQ</sequence>
<organism evidence="3 4">
    <name type="scientific">Geodia barretti</name>
    <name type="common">Barrett's horny sponge</name>
    <dbReference type="NCBI Taxonomy" id="519541"/>
    <lineage>
        <taxon>Eukaryota</taxon>
        <taxon>Metazoa</taxon>
        <taxon>Porifera</taxon>
        <taxon>Demospongiae</taxon>
        <taxon>Heteroscleromorpha</taxon>
        <taxon>Tetractinellida</taxon>
        <taxon>Astrophorina</taxon>
        <taxon>Geodiidae</taxon>
        <taxon>Geodia</taxon>
    </lineage>
</organism>
<name>A0AA35XK90_GEOBA</name>